<sequence length="273" mass="30803">MTSQNNKPILHFAHANSFPSGTYRQMFEHLNTHYQINALEVHAHNPQYPVTNGWPHLVQELIDTLELKYNDPVILVGHSLGGILSFMLASLRPDLVRCVVVLDSPLVAGWRALILRLFKRLDLGKKYSPARFAEKRRMLWKDADEAYRHFASKEMFAIWPPEVLRDYLNCGLMPHPEGVTLRFNRDIEAQIYLTLPDHLGAIARRGLRVPVGFVGGTESVECRQAGLKATQKLVGKHFTKIAGGHLIPMEVPAQTAAAVHEMITSFELKVQDA</sequence>
<dbReference type="Gene3D" id="3.40.50.1820">
    <property type="entry name" value="alpha/beta hydrolase"/>
    <property type="match status" value="1"/>
</dbReference>
<dbReference type="EMBL" id="CP051152">
    <property type="protein sequence ID" value="QJQ04949.1"/>
    <property type="molecule type" value="Genomic_DNA"/>
</dbReference>
<keyword evidence="3" id="KW-1185">Reference proteome</keyword>
<dbReference type="AlphaFoldDB" id="A0A6M4A4I2"/>
<accession>A0A6M4A4I2</accession>
<reference evidence="2 3" key="1">
    <citation type="journal article" date="2019" name="Int. J. Syst. Evol. Microbiol.">
        <title>Undibacterium piscinae sp. nov., isolated from Korean shiner intestine.</title>
        <authorList>
            <person name="Lee S.Y."/>
            <person name="Kang W."/>
            <person name="Kim P.S."/>
            <person name="Kim H.S."/>
            <person name="Sung H."/>
            <person name="Shin N.R."/>
            <person name="Whon T.W."/>
            <person name="Yun J.H."/>
            <person name="Lee J.Y."/>
            <person name="Lee J.Y."/>
            <person name="Jung M.J."/>
            <person name="Jeong Y.S."/>
            <person name="Tak E.J."/>
            <person name="Han J.E."/>
            <person name="Hyun D.W."/>
            <person name="Kang M.S."/>
            <person name="Lee K.E."/>
            <person name="Lee B.H."/>
            <person name="Bae J.W."/>
        </authorList>
    </citation>
    <scope>NUCLEOTIDE SEQUENCE [LARGE SCALE GENOMIC DNA]</scope>
    <source>
        <strain evidence="2 3">S11R28</strain>
    </source>
</reference>
<name>A0A6M4A4I2_9BURK</name>
<evidence type="ECO:0000259" key="1">
    <source>
        <dbReference type="Pfam" id="PF12697"/>
    </source>
</evidence>
<dbReference type="OrthoDB" id="5729753at2"/>
<dbReference type="InterPro" id="IPR000073">
    <property type="entry name" value="AB_hydrolase_1"/>
</dbReference>
<dbReference type="Proteomes" id="UP000274350">
    <property type="component" value="Chromosome"/>
</dbReference>
<dbReference type="InterPro" id="IPR029058">
    <property type="entry name" value="AB_hydrolase_fold"/>
</dbReference>
<feature type="domain" description="AB hydrolase-1" evidence="1">
    <location>
        <begin position="12"/>
        <end position="258"/>
    </location>
</feature>
<keyword evidence="2" id="KW-0378">Hydrolase</keyword>
<protein>
    <submittedName>
        <fullName evidence="2">Alpha/beta hydrolase</fullName>
    </submittedName>
</protein>
<dbReference type="KEGG" id="upi:EJG51_002755"/>
<gene>
    <name evidence="2" type="ORF">EJG51_002755</name>
</gene>
<dbReference type="SUPFAM" id="SSF53474">
    <property type="entry name" value="alpha/beta-Hydrolases"/>
    <property type="match status" value="1"/>
</dbReference>
<dbReference type="Pfam" id="PF12697">
    <property type="entry name" value="Abhydrolase_6"/>
    <property type="match status" value="1"/>
</dbReference>
<proteinExistence type="predicted"/>
<dbReference type="GO" id="GO:0016787">
    <property type="term" value="F:hydrolase activity"/>
    <property type="evidence" value="ECO:0007669"/>
    <property type="project" value="UniProtKB-KW"/>
</dbReference>
<organism evidence="2 3">
    <name type="scientific">Undibacterium piscinae</name>
    <dbReference type="NCBI Taxonomy" id="2495591"/>
    <lineage>
        <taxon>Bacteria</taxon>
        <taxon>Pseudomonadati</taxon>
        <taxon>Pseudomonadota</taxon>
        <taxon>Betaproteobacteria</taxon>
        <taxon>Burkholderiales</taxon>
        <taxon>Oxalobacteraceae</taxon>
        <taxon>Undibacterium</taxon>
    </lineage>
</organism>
<evidence type="ECO:0000313" key="2">
    <source>
        <dbReference type="EMBL" id="QJQ04949.1"/>
    </source>
</evidence>
<evidence type="ECO:0000313" key="3">
    <source>
        <dbReference type="Proteomes" id="UP000274350"/>
    </source>
</evidence>